<evidence type="ECO:0000256" key="3">
    <source>
        <dbReference type="ARBA" id="ARBA00022679"/>
    </source>
</evidence>
<feature type="transmembrane region" description="Helical" evidence="11">
    <location>
        <begin position="268"/>
        <end position="295"/>
    </location>
</feature>
<proteinExistence type="inferred from homology"/>
<name>A0AA39GFD3_SARSR</name>
<evidence type="ECO:0000313" key="14">
    <source>
        <dbReference type="Proteomes" id="UP001175261"/>
    </source>
</evidence>
<dbReference type="GO" id="GO:0050291">
    <property type="term" value="F:sphingosine N-acyltransferase activity"/>
    <property type="evidence" value="ECO:0007669"/>
    <property type="project" value="InterPro"/>
</dbReference>
<evidence type="ECO:0000256" key="1">
    <source>
        <dbReference type="ARBA" id="ARBA00004477"/>
    </source>
</evidence>
<dbReference type="EMBL" id="JAPDFR010000005">
    <property type="protein sequence ID" value="KAK0386325.1"/>
    <property type="molecule type" value="Genomic_DNA"/>
</dbReference>
<evidence type="ECO:0000256" key="10">
    <source>
        <dbReference type="SAM" id="MobiDB-lite"/>
    </source>
</evidence>
<evidence type="ECO:0000313" key="13">
    <source>
        <dbReference type="EMBL" id="KAK0386325.1"/>
    </source>
</evidence>
<dbReference type="PANTHER" id="PTHR12560">
    <property type="entry name" value="LONGEVITY ASSURANCE FACTOR 1 LAG1"/>
    <property type="match status" value="1"/>
</dbReference>
<keyword evidence="5" id="KW-0256">Endoplasmic reticulum</keyword>
<comment type="caution">
    <text evidence="13">The sequence shown here is derived from an EMBL/GenBank/DDBJ whole genome shotgun (WGS) entry which is preliminary data.</text>
</comment>
<dbReference type="GO" id="GO:0046513">
    <property type="term" value="P:ceramide biosynthetic process"/>
    <property type="evidence" value="ECO:0007669"/>
    <property type="project" value="InterPro"/>
</dbReference>
<feature type="transmembrane region" description="Helical" evidence="11">
    <location>
        <begin position="315"/>
        <end position="332"/>
    </location>
</feature>
<dbReference type="SMART" id="SM00724">
    <property type="entry name" value="TLC"/>
    <property type="match status" value="1"/>
</dbReference>
<keyword evidence="4 9" id="KW-0812">Transmembrane</keyword>
<feature type="transmembrane region" description="Helical" evidence="11">
    <location>
        <begin position="96"/>
        <end position="113"/>
    </location>
</feature>
<accession>A0AA39GFD3</accession>
<feature type="transmembrane region" description="Helical" evidence="11">
    <location>
        <begin position="237"/>
        <end position="256"/>
    </location>
</feature>
<evidence type="ECO:0000256" key="2">
    <source>
        <dbReference type="ARBA" id="ARBA00009808"/>
    </source>
</evidence>
<gene>
    <name evidence="13" type="ORF">NLU13_6162</name>
</gene>
<dbReference type="Pfam" id="PF03798">
    <property type="entry name" value="TRAM_LAG1_CLN8"/>
    <property type="match status" value="1"/>
</dbReference>
<organism evidence="13 14">
    <name type="scientific">Sarocladium strictum</name>
    <name type="common">Black bundle disease fungus</name>
    <name type="synonym">Acremonium strictum</name>
    <dbReference type="NCBI Taxonomy" id="5046"/>
    <lineage>
        <taxon>Eukaryota</taxon>
        <taxon>Fungi</taxon>
        <taxon>Dikarya</taxon>
        <taxon>Ascomycota</taxon>
        <taxon>Pezizomycotina</taxon>
        <taxon>Sordariomycetes</taxon>
        <taxon>Hypocreomycetidae</taxon>
        <taxon>Hypocreales</taxon>
        <taxon>Sarocladiaceae</taxon>
        <taxon>Sarocladium</taxon>
    </lineage>
</organism>
<evidence type="ECO:0000256" key="11">
    <source>
        <dbReference type="SAM" id="Phobius"/>
    </source>
</evidence>
<keyword evidence="3" id="KW-0808">Transferase</keyword>
<feature type="transmembrane region" description="Helical" evidence="11">
    <location>
        <begin position="149"/>
        <end position="171"/>
    </location>
</feature>
<sequence length="479" mass="54679">MSEPFPLLNTASDQLHNAGAAPRQRRRKSSALGGEIRGDTGAPAMATSRASMGMTESPYSPKGSASNQGSASKRLSRRRRARGLASRIRQTMVKHTFVLPAFILVLFATGYALNPTESNILHHFIFLAYPLPQDDPNGPVRYGKGKWDIALVLFYTVVLSFTREFIMQELLRPLARSYKLPKVKQARFMEQAYTAIYFGVLGPAGLYVMSRTPVWYFNTAGMYEEYPHRIHEGIVKFYYLFQAAYWLQQAIVLLLGMEKPRKDFKELVGHHVVTLGLIGLSYRFHFTYIGIAVYLTHDISDFFLAMSKTFNYIDHWITTPWYVLFMGAWIYLRHYINLRIIYSLFTEFRTIGPFELNWETQQYKCELSQYITASLLVMLQALNLFWLFYILRIAYRISWLNVREDDRSEDEGDEDDEEEEEEHEQRIDEKSGANGVKAVNGKATNGKATNGKAVNGKAVNGKAVNGKAVNGKVTVSKKQ</sequence>
<feature type="region of interest" description="Disordered" evidence="10">
    <location>
        <begin position="1"/>
        <end position="81"/>
    </location>
</feature>
<keyword evidence="8" id="KW-0325">Glycoprotein</keyword>
<comment type="similarity">
    <text evidence="2">Belongs to the sphingosine N-acyltransferase family.</text>
</comment>
<evidence type="ECO:0000256" key="8">
    <source>
        <dbReference type="ARBA" id="ARBA00023180"/>
    </source>
</evidence>
<evidence type="ECO:0000256" key="4">
    <source>
        <dbReference type="ARBA" id="ARBA00022692"/>
    </source>
</evidence>
<evidence type="ECO:0000259" key="12">
    <source>
        <dbReference type="PROSITE" id="PS50922"/>
    </source>
</evidence>
<feature type="transmembrane region" description="Helical" evidence="11">
    <location>
        <begin position="192"/>
        <end position="217"/>
    </location>
</feature>
<evidence type="ECO:0000256" key="7">
    <source>
        <dbReference type="ARBA" id="ARBA00023136"/>
    </source>
</evidence>
<feature type="compositionally biased region" description="Acidic residues" evidence="10">
    <location>
        <begin position="407"/>
        <end position="422"/>
    </location>
</feature>
<dbReference type="PANTHER" id="PTHR12560:SF11">
    <property type="entry name" value="CERAMIDE SYNTHASE LAC1-RELATED"/>
    <property type="match status" value="1"/>
</dbReference>
<reference evidence="13" key="1">
    <citation type="submission" date="2022-10" db="EMBL/GenBank/DDBJ databases">
        <title>Determination and structural analysis of whole genome sequence of Sarocladium strictum F4-1.</title>
        <authorList>
            <person name="Hu L."/>
            <person name="Jiang Y."/>
        </authorList>
    </citation>
    <scope>NUCLEOTIDE SEQUENCE</scope>
    <source>
        <strain evidence="13">F4-1</strain>
    </source>
</reference>
<keyword evidence="14" id="KW-1185">Reference proteome</keyword>
<dbReference type="PROSITE" id="PS50922">
    <property type="entry name" value="TLC"/>
    <property type="match status" value="1"/>
</dbReference>
<dbReference type="InterPro" id="IPR016439">
    <property type="entry name" value="Lag1/Lac1-like"/>
</dbReference>
<dbReference type="AlphaFoldDB" id="A0AA39GFD3"/>
<feature type="region of interest" description="Disordered" evidence="10">
    <location>
        <begin position="406"/>
        <end position="457"/>
    </location>
</feature>
<comment type="subcellular location">
    <subcellularLocation>
        <location evidence="1">Endoplasmic reticulum membrane</location>
        <topology evidence="1">Multi-pass membrane protein</topology>
    </subcellularLocation>
</comment>
<evidence type="ECO:0000256" key="9">
    <source>
        <dbReference type="PROSITE-ProRule" id="PRU00205"/>
    </source>
</evidence>
<protein>
    <recommendedName>
        <fullName evidence="12">TLC domain-containing protein</fullName>
    </recommendedName>
</protein>
<evidence type="ECO:0000256" key="5">
    <source>
        <dbReference type="ARBA" id="ARBA00022824"/>
    </source>
</evidence>
<evidence type="ECO:0000256" key="6">
    <source>
        <dbReference type="ARBA" id="ARBA00022989"/>
    </source>
</evidence>
<keyword evidence="6 11" id="KW-1133">Transmembrane helix</keyword>
<dbReference type="Proteomes" id="UP001175261">
    <property type="component" value="Unassembled WGS sequence"/>
</dbReference>
<keyword evidence="7 9" id="KW-0472">Membrane</keyword>
<feature type="domain" description="TLC" evidence="12">
    <location>
        <begin position="183"/>
        <end position="399"/>
    </location>
</feature>
<dbReference type="InterPro" id="IPR006634">
    <property type="entry name" value="TLC-dom"/>
</dbReference>
<feature type="transmembrane region" description="Helical" evidence="11">
    <location>
        <begin position="370"/>
        <end position="391"/>
    </location>
</feature>
<dbReference type="GO" id="GO:0005789">
    <property type="term" value="C:endoplasmic reticulum membrane"/>
    <property type="evidence" value="ECO:0007669"/>
    <property type="project" value="UniProtKB-SubCell"/>
</dbReference>